<dbReference type="InterPro" id="IPR036280">
    <property type="entry name" value="Multihaem_cyt_sf"/>
</dbReference>
<proteinExistence type="predicted"/>
<evidence type="ECO:0000313" key="2">
    <source>
        <dbReference type="Proteomes" id="UP000515472"/>
    </source>
</evidence>
<dbReference type="SUPFAM" id="SSF48695">
    <property type="entry name" value="Multiheme cytochromes"/>
    <property type="match status" value="1"/>
</dbReference>
<dbReference type="Pfam" id="PF09719">
    <property type="entry name" value="C_GCAxxG_C_C"/>
    <property type="match status" value="1"/>
</dbReference>
<keyword evidence="2" id="KW-1185">Reference proteome</keyword>
<sequence length="146" mass="14878">MLQNVAEKIDQTVAGKVATDAEGLYRSGKMHCAEAVLAAVKNQFLPEASDELLRLAAGFGGGSGSGCICGAVAGGTMALGLVLEGDRRTAAELTRELHSWFKSQYGATCCKVLSAKGKSGCPGITASVAGTVAQLLEQRSCAQAKG</sequence>
<dbReference type="InterPro" id="IPR010181">
    <property type="entry name" value="CGCAxxGCC_motif"/>
</dbReference>
<organism evidence="1 2">
    <name type="scientific">Citrifermentans bremense</name>
    <dbReference type="NCBI Taxonomy" id="60035"/>
    <lineage>
        <taxon>Bacteria</taxon>
        <taxon>Pseudomonadati</taxon>
        <taxon>Thermodesulfobacteriota</taxon>
        <taxon>Desulfuromonadia</taxon>
        <taxon>Geobacterales</taxon>
        <taxon>Geobacteraceae</taxon>
        <taxon>Citrifermentans</taxon>
    </lineage>
</organism>
<dbReference type="NCBIfam" id="TIGR01909">
    <property type="entry name" value="C_GCAxxG_C_C"/>
    <property type="match status" value="1"/>
</dbReference>
<dbReference type="Proteomes" id="UP000515472">
    <property type="component" value="Chromosome"/>
</dbReference>
<gene>
    <name evidence="1" type="ORF">GEOBRER4_n3887</name>
</gene>
<reference evidence="1 2" key="1">
    <citation type="submission" date="2020-06" db="EMBL/GenBank/DDBJ databases">
        <title>Interaction of electrochemicaly active bacteria, Geobacter bremensis R4 on different carbon anode.</title>
        <authorList>
            <person name="Meng L."/>
            <person name="Yoshida N."/>
        </authorList>
    </citation>
    <scope>NUCLEOTIDE SEQUENCE [LARGE SCALE GENOMIC DNA]</scope>
    <source>
        <strain evidence="1 2">R4</strain>
    </source>
</reference>
<dbReference type="EMBL" id="AP023213">
    <property type="protein sequence ID" value="BCO11621.1"/>
    <property type="molecule type" value="Genomic_DNA"/>
</dbReference>
<protein>
    <submittedName>
        <fullName evidence="1">C_GCAxxG_C_C family protein</fullName>
    </submittedName>
</protein>
<dbReference type="RefSeq" id="WP_185243564.1">
    <property type="nucleotide sequence ID" value="NZ_AP023213.1"/>
</dbReference>
<accession>A0A7R7IZG1</accession>
<dbReference type="AlphaFoldDB" id="A0A7R7IZG1"/>
<evidence type="ECO:0000313" key="1">
    <source>
        <dbReference type="EMBL" id="BCO11621.1"/>
    </source>
</evidence>
<name>A0A7R7IZG1_9BACT</name>